<dbReference type="Pfam" id="PF20628">
    <property type="entry name" value="Dyp_perox_C"/>
    <property type="match status" value="1"/>
</dbReference>
<evidence type="ECO:0000259" key="10">
    <source>
        <dbReference type="Pfam" id="PF20628"/>
    </source>
</evidence>
<dbReference type="PANTHER" id="PTHR30521">
    <property type="entry name" value="DEFERROCHELATASE/PEROXIDASE"/>
    <property type="match status" value="1"/>
</dbReference>
<feature type="domain" description="Dyp-type peroxidase N-terminal" evidence="9">
    <location>
        <begin position="57"/>
        <end position="209"/>
    </location>
</feature>
<keyword evidence="3" id="KW-0349">Heme</keyword>
<gene>
    <name evidence="11" type="ORF">EXE63_21530</name>
</gene>
<dbReference type="GO" id="GO:0020037">
    <property type="term" value="F:heme binding"/>
    <property type="evidence" value="ECO:0007669"/>
    <property type="project" value="InterPro"/>
</dbReference>
<evidence type="ECO:0000256" key="7">
    <source>
        <dbReference type="ARBA" id="ARBA00023004"/>
    </source>
</evidence>
<evidence type="ECO:0000256" key="6">
    <source>
        <dbReference type="ARBA" id="ARBA00023002"/>
    </source>
</evidence>
<dbReference type="KEGG" id="mfre:EXE63_21530"/>
<dbReference type="GO" id="GO:0005829">
    <property type="term" value="C:cytosol"/>
    <property type="evidence" value="ECO:0007669"/>
    <property type="project" value="TreeGrafter"/>
</dbReference>
<accession>A0A6H0S6G1</accession>
<dbReference type="InterPro" id="IPR011008">
    <property type="entry name" value="Dimeric_a/b-barrel"/>
</dbReference>
<evidence type="ECO:0000259" key="9">
    <source>
        <dbReference type="Pfam" id="PF04261"/>
    </source>
</evidence>
<feature type="domain" description="Dyp-type peroxidase C-terminal" evidence="10">
    <location>
        <begin position="234"/>
        <end position="417"/>
    </location>
</feature>
<sequence>MTQRSPRRGISRRGFVAGALGTGAAVGAGALAGCSSDSSAAADSTAARFIDFEGPHQAGITALPIPEQGLIASFNVHARNRAELASTLREITDEIRGLMAGKPPETRDPAYPPVDSGILGEKPPADNLSIVVGVGASLFDERFGLADRKPRELVTMPFLANDRLDPKLSHGDICIIFESGHNDTMQFALRQLMRRTRSDLVLRWMIDGYARGIGAGRAAVTSSAAVSSAAETATPRNLLGFKDGTSNLDVSDAAVMDRHVWVGPEDDEPEWAVGGTYQAVRIIRNFVEFWDRTQLVEQEALIGRSKLSGAPLGMTGEFDDPDFAADPDGVRIKLNAHIRLANPRTPETEQNLILRRGFNYSRGFDGAGRLDQGLAFVAYQRSLQRGFLAVQERLTGEPLEEYIMPVGGGFFFVLPGVTGHDRFLGDRLVDY</sequence>
<dbReference type="InterPro" id="IPR048328">
    <property type="entry name" value="Dyp_perox_C"/>
</dbReference>
<evidence type="ECO:0000313" key="12">
    <source>
        <dbReference type="Proteomes" id="UP000501849"/>
    </source>
</evidence>
<evidence type="ECO:0000256" key="4">
    <source>
        <dbReference type="ARBA" id="ARBA00022723"/>
    </source>
</evidence>
<comment type="cofactor">
    <cofactor evidence="1">
        <name>heme b</name>
        <dbReference type="ChEBI" id="CHEBI:60344"/>
    </cofactor>
</comment>
<dbReference type="PROSITE" id="PS51318">
    <property type="entry name" value="TAT"/>
    <property type="match status" value="1"/>
</dbReference>
<reference evidence="11 12" key="1">
    <citation type="submission" date="2019-04" db="EMBL/GenBank/DDBJ databases">
        <title>Draft, Whole-Genome Sequence of the Anthracene-degrading Mycobacterium frederiksbergense LB501T, Isolated from a Polycyclic Aromatic Hydrocarbon (PAH)-Contaminated Soil.</title>
        <authorList>
            <person name="Augelletti F."/>
        </authorList>
    </citation>
    <scope>NUCLEOTIDE SEQUENCE [LARGE SCALE GENOMIC DNA]</scope>
    <source>
        <strain evidence="11 12">LB 501T</strain>
    </source>
</reference>
<dbReference type="AlphaFoldDB" id="A0A6H0S6G1"/>
<organism evidence="11 12">
    <name type="scientific">Mycolicibacterium frederiksbergense</name>
    <dbReference type="NCBI Taxonomy" id="117567"/>
    <lineage>
        <taxon>Bacteria</taxon>
        <taxon>Bacillati</taxon>
        <taxon>Actinomycetota</taxon>
        <taxon>Actinomycetes</taxon>
        <taxon>Mycobacteriales</taxon>
        <taxon>Mycobacteriaceae</taxon>
        <taxon>Mycolicibacterium</taxon>
    </lineage>
</organism>
<dbReference type="NCBIfam" id="TIGR01413">
    <property type="entry name" value="Dyp_perox_fam"/>
    <property type="match status" value="1"/>
</dbReference>
<evidence type="ECO:0000256" key="2">
    <source>
        <dbReference type="ARBA" id="ARBA00022559"/>
    </source>
</evidence>
<keyword evidence="7" id="KW-0408">Iron</keyword>
<evidence type="ECO:0000256" key="3">
    <source>
        <dbReference type="ARBA" id="ARBA00022617"/>
    </source>
</evidence>
<dbReference type="InterPro" id="IPR006311">
    <property type="entry name" value="TAT_signal"/>
</dbReference>
<dbReference type="RefSeq" id="WP_168143616.1">
    <property type="nucleotide sequence ID" value="NZ_CAXUTK020000001.1"/>
</dbReference>
<evidence type="ECO:0000256" key="5">
    <source>
        <dbReference type="ARBA" id="ARBA00022729"/>
    </source>
</evidence>
<dbReference type="EMBL" id="CP038799">
    <property type="protein sequence ID" value="QIV83182.1"/>
    <property type="molecule type" value="Genomic_DNA"/>
</dbReference>
<evidence type="ECO:0000313" key="11">
    <source>
        <dbReference type="EMBL" id="QIV83182.1"/>
    </source>
</evidence>
<keyword evidence="5" id="KW-0732">Signal</keyword>
<dbReference type="PROSITE" id="PS51257">
    <property type="entry name" value="PROKAR_LIPOPROTEIN"/>
    <property type="match status" value="1"/>
</dbReference>
<keyword evidence="2 11" id="KW-0575">Peroxidase</keyword>
<protein>
    <submittedName>
        <fullName evidence="11">Dyp-type peroxidase</fullName>
    </submittedName>
</protein>
<dbReference type="Pfam" id="PF04261">
    <property type="entry name" value="Dyp_perox_N"/>
    <property type="match status" value="1"/>
</dbReference>
<dbReference type="InterPro" id="IPR048327">
    <property type="entry name" value="Dyp_perox_N"/>
</dbReference>
<evidence type="ECO:0000256" key="8">
    <source>
        <dbReference type="ARBA" id="ARBA00025737"/>
    </source>
</evidence>
<comment type="similarity">
    <text evidence="8">Belongs to the DyP-type peroxidase family.</text>
</comment>
<dbReference type="PROSITE" id="PS51404">
    <property type="entry name" value="DYP_PEROXIDASE"/>
    <property type="match status" value="1"/>
</dbReference>
<dbReference type="PANTHER" id="PTHR30521:SF4">
    <property type="entry name" value="DEFERROCHELATASE"/>
    <property type="match status" value="1"/>
</dbReference>
<proteinExistence type="inferred from homology"/>
<evidence type="ECO:0000256" key="1">
    <source>
        <dbReference type="ARBA" id="ARBA00001970"/>
    </source>
</evidence>
<dbReference type="SUPFAM" id="SSF54909">
    <property type="entry name" value="Dimeric alpha+beta barrel"/>
    <property type="match status" value="1"/>
</dbReference>
<name>A0A6H0S6G1_9MYCO</name>
<dbReference type="GO" id="GO:0004601">
    <property type="term" value="F:peroxidase activity"/>
    <property type="evidence" value="ECO:0007669"/>
    <property type="project" value="UniProtKB-KW"/>
</dbReference>
<keyword evidence="12" id="KW-1185">Reference proteome</keyword>
<dbReference type="GO" id="GO:0046872">
    <property type="term" value="F:metal ion binding"/>
    <property type="evidence" value="ECO:0007669"/>
    <property type="project" value="UniProtKB-KW"/>
</dbReference>
<keyword evidence="4" id="KW-0479">Metal-binding</keyword>
<dbReference type="Proteomes" id="UP000501849">
    <property type="component" value="Chromosome"/>
</dbReference>
<dbReference type="InterPro" id="IPR006314">
    <property type="entry name" value="Dyp_peroxidase"/>
</dbReference>
<keyword evidence="6" id="KW-0560">Oxidoreductase</keyword>